<keyword evidence="7" id="KW-1185">Reference proteome</keyword>
<keyword evidence="2" id="KW-0472">Membrane</keyword>
<organism evidence="6 7">
    <name type="scientific">Drechmeria coniospora</name>
    <name type="common">Nematophagous fungus</name>
    <name type="synonym">Meria coniospora</name>
    <dbReference type="NCBI Taxonomy" id="98403"/>
    <lineage>
        <taxon>Eukaryota</taxon>
        <taxon>Fungi</taxon>
        <taxon>Dikarya</taxon>
        <taxon>Ascomycota</taxon>
        <taxon>Pezizomycotina</taxon>
        <taxon>Sordariomycetes</taxon>
        <taxon>Hypocreomycetidae</taxon>
        <taxon>Hypocreales</taxon>
        <taxon>Ophiocordycipitaceae</taxon>
        <taxon>Drechmeria</taxon>
    </lineage>
</organism>
<comment type="caution">
    <text evidence="6">The sequence shown here is derived from an EMBL/GenBank/DDBJ whole genome shotgun (WGS) entry which is preliminary data.</text>
</comment>
<evidence type="ECO:0000313" key="7">
    <source>
        <dbReference type="Proteomes" id="UP000076580"/>
    </source>
</evidence>
<dbReference type="RefSeq" id="XP_040654476.1">
    <property type="nucleotide sequence ID" value="XM_040804372.1"/>
</dbReference>
<keyword evidence="1" id="KW-0962">Peroxisome biogenesis</keyword>
<dbReference type="STRING" id="98403.A0A151GDI0"/>
<evidence type="ECO:0000256" key="3">
    <source>
        <dbReference type="ARBA" id="ARBA00023140"/>
    </source>
</evidence>
<sequence length="321" mass="35689">MASSVRGSVVGVSSTNLGMCACCRRADTAKAIRKRRRRAAPFLPAHRQKPLAHDAPSSFDAQLPRSEQAPVGLSLAPRRRRRRCPAIMVADTLVYHPSVAHYLRFVATTVGRDKLLRTIQYFARFYAWYLLRTNGTNDQMAPWNAMKKQFGLTRKILRFGKAVEHVKAAAVAADAKSLDPFLRYAAFGRQVGYAGYLSFDAIALPDAIGARKWQGAQNAQRQAYRFWAMGLVFSLASQLYTLYRLKQREAKIDRKDGEGVVESKRIAIERSVSQLQLISDIADLTVPTSALGWIGFDDGFVGLAGTLSSLIGVYTQWKKTA</sequence>
<dbReference type="GO" id="GO:0016559">
    <property type="term" value="P:peroxisome fission"/>
    <property type="evidence" value="ECO:0007669"/>
    <property type="project" value="InterPro"/>
</dbReference>
<dbReference type="PANTHER" id="PTHR12652">
    <property type="entry name" value="PEROXISOMAL BIOGENESIS FACTOR 11"/>
    <property type="match status" value="1"/>
</dbReference>
<protein>
    <submittedName>
        <fullName evidence="6">Peroxisomal biogenesis factor 11</fullName>
    </submittedName>
</protein>
<proteinExistence type="predicted"/>
<keyword evidence="3" id="KW-0576">Peroxisome</keyword>
<dbReference type="PANTHER" id="PTHR12652:SF50">
    <property type="entry name" value="PEROXIN 11"/>
    <property type="match status" value="1"/>
</dbReference>
<dbReference type="Pfam" id="PF05648">
    <property type="entry name" value="PEX11"/>
    <property type="match status" value="1"/>
</dbReference>
<accession>A0A151GDI0</accession>
<dbReference type="Proteomes" id="UP000076580">
    <property type="component" value="Chromosome 03"/>
</dbReference>
<dbReference type="EMBL" id="LAYC01000003">
    <property type="protein sequence ID" value="KYK55124.1"/>
    <property type="molecule type" value="Genomic_DNA"/>
</dbReference>
<feature type="region of interest" description="Disordered" evidence="5">
    <location>
        <begin position="43"/>
        <end position="62"/>
    </location>
</feature>
<dbReference type="GO" id="GO:0005778">
    <property type="term" value="C:peroxisomal membrane"/>
    <property type="evidence" value="ECO:0007669"/>
    <property type="project" value="UniProtKB-SubCell"/>
</dbReference>
<dbReference type="InParanoid" id="A0A151GDI0"/>
<evidence type="ECO:0000256" key="4">
    <source>
        <dbReference type="ARBA" id="ARBA00046271"/>
    </source>
</evidence>
<evidence type="ECO:0000313" key="6">
    <source>
        <dbReference type="EMBL" id="KYK55124.1"/>
    </source>
</evidence>
<dbReference type="AlphaFoldDB" id="A0A151GDI0"/>
<dbReference type="PROSITE" id="PS51257">
    <property type="entry name" value="PROKAR_LIPOPROTEIN"/>
    <property type="match status" value="1"/>
</dbReference>
<dbReference type="InterPro" id="IPR008733">
    <property type="entry name" value="PEX11"/>
</dbReference>
<gene>
    <name evidence="6" type="ORF">DCS_07086</name>
</gene>
<evidence type="ECO:0000256" key="2">
    <source>
        <dbReference type="ARBA" id="ARBA00023136"/>
    </source>
</evidence>
<dbReference type="GeneID" id="63719729"/>
<reference evidence="6 7" key="1">
    <citation type="journal article" date="2016" name="Sci. Rep.">
        <title>Insights into Adaptations to a Near-Obligate Nematode Endoparasitic Lifestyle from the Finished Genome of Drechmeria coniospora.</title>
        <authorList>
            <person name="Zhang L."/>
            <person name="Zhou Z."/>
            <person name="Guo Q."/>
            <person name="Fokkens L."/>
            <person name="Miskei M."/>
            <person name="Pocsi I."/>
            <person name="Zhang W."/>
            <person name="Chen M."/>
            <person name="Wang L."/>
            <person name="Sun Y."/>
            <person name="Donzelli B.G."/>
            <person name="Gibson D.M."/>
            <person name="Nelson D.R."/>
            <person name="Luo J.G."/>
            <person name="Rep M."/>
            <person name="Liu H."/>
            <person name="Yang S."/>
            <person name="Wang J."/>
            <person name="Krasnoff S.B."/>
            <person name="Xu Y."/>
            <person name="Molnar I."/>
            <person name="Lin M."/>
        </authorList>
    </citation>
    <scope>NUCLEOTIDE SEQUENCE [LARGE SCALE GENOMIC DNA]</scope>
    <source>
        <strain evidence="6 7">ARSEF 6962</strain>
    </source>
</reference>
<evidence type="ECO:0000256" key="5">
    <source>
        <dbReference type="SAM" id="MobiDB-lite"/>
    </source>
</evidence>
<evidence type="ECO:0000256" key="1">
    <source>
        <dbReference type="ARBA" id="ARBA00022593"/>
    </source>
</evidence>
<comment type="subcellular location">
    <subcellularLocation>
        <location evidence="4">Peroxisome membrane</location>
    </subcellularLocation>
</comment>
<name>A0A151GDI0_DRECN</name>
<dbReference type="FunCoup" id="A0A151GDI0">
    <property type="interactions" value="205"/>
</dbReference>